<dbReference type="Pfam" id="PF17917">
    <property type="entry name" value="RT_RNaseH"/>
    <property type="match status" value="1"/>
</dbReference>
<evidence type="ECO:0000256" key="6">
    <source>
        <dbReference type="ARBA" id="ARBA00022918"/>
    </source>
</evidence>
<dbReference type="SUPFAM" id="SSF56672">
    <property type="entry name" value="DNA/RNA polymerases"/>
    <property type="match status" value="1"/>
</dbReference>
<evidence type="ECO:0000313" key="8">
    <source>
        <dbReference type="EMBL" id="KAJ8879399.1"/>
    </source>
</evidence>
<dbReference type="PANTHER" id="PTHR37984:SF5">
    <property type="entry name" value="PROTEIN NYNRIN-LIKE"/>
    <property type="match status" value="1"/>
</dbReference>
<keyword evidence="6" id="KW-0695">RNA-directed DNA polymerase</keyword>
<dbReference type="InterPro" id="IPR043128">
    <property type="entry name" value="Rev_trsase/Diguanyl_cyclase"/>
</dbReference>
<evidence type="ECO:0000256" key="1">
    <source>
        <dbReference type="ARBA" id="ARBA00022679"/>
    </source>
</evidence>
<reference evidence="8 9" key="1">
    <citation type="submission" date="2023-02" db="EMBL/GenBank/DDBJ databases">
        <title>LHISI_Scaffold_Assembly.</title>
        <authorList>
            <person name="Stuart O.P."/>
            <person name="Cleave R."/>
            <person name="Magrath M.J.L."/>
            <person name="Mikheyev A.S."/>
        </authorList>
    </citation>
    <scope>NUCLEOTIDE SEQUENCE [LARGE SCALE GENOMIC DNA]</scope>
    <source>
        <strain evidence="8">Daus_M_001</strain>
        <tissue evidence="8">Leg muscle</tissue>
    </source>
</reference>
<keyword evidence="4" id="KW-0255">Endonuclease</keyword>
<dbReference type="Gene3D" id="3.30.70.270">
    <property type="match status" value="1"/>
</dbReference>
<evidence type="ECO:0000256" key="3">
    <source>
        <dbReference type="ARBA" id="ARBA00022722"/>
    </source>
</evidence>
<keyword evidence="2" id="KW-0548">Nucleotidyltransferase</keyword>
<keyword evidence="5" id="KW-0378">Hydrolase</keyword>
<keyword evidence="9" id="KW-1185">Reference proteome</keyword>
<evidence type="ECO:0000256" key="4">
    <source>
        <dbReference type="ARBA" id="ARBA00022759"/>
    </source>
</evidence>
<comment type="caution">
    <text evidence="8">The sequence shown here is derived from an EMBL/GenBank/DDBJ whole genome shotgun (WGS) entry which is preliminary data.</text>
</comment>
<dbReference type="CDD" id="cd09274">
    <property type="entry name" value="RNase_HI_RT_Ty3"/>
    <property type="match status" value="1"/>
</dbReference>
<evidence type="ECO:0000313" key="9">
    <source>
        <dbReference type="Proteomes" id="UP001159363"/>
    </source>
</evidence>
<dbReference type="Proteomes" id="UP001159363">
    <property type="component" value="Chromosome 6"/>
</dbReference>
<protein>
    <recommendedName>
        <fullName evidence="7">Reverse transcriptase RNase H-like domain-containing protein</fullName>
    </recommendedName>
</protein>
<gene>
    <name evidence="8" type="ORF">PR048_020007</name>
</gene>
<evidence type="ECO:0000256" key="2">
    <source>
        <dbReference type="ARBA" id="ARBA00022695"/>
    </source>
</evidence>
<dbReference type="InterPro" id="IPR043502">
    <property type="entry name" value="DNA/RNA_pol_sf"/>
</dbReference>
<name>A0ABQ9H554_9NEOP</name>
<dbReference type="InterPro" id="IPR050951">
    <property type="entry name" value="Retrovirus_Pol_polyprotein"/>
</dbReference>
<dbReference type="EMBL" id="JARBHB010000007">
    <property type="protein sequence ID" value="KAJ8879399.1"/>
    <property type="molecule type" value="Genomic_DNA"/>
</dbReference>
<keyword evidence="1" id="KW-0808">Transferase</keyword>
<dbReference type="PANTHER" id="PTHR37984">
    <property type="entry name" value="PROTEIN CBG26694"/>
    <property type="match status" value="1"/>
</dbReference>
<evidence type="ECO:0000259" key="7">
    <source>
        <dbReference type="Pfam" id="PF17917"/>
    </source>
</evidence>
<proteinExistence type="predicted"/>
<keyword evidence="3" id="KW-0540">Nuclease</keyword>
<feature type="domain" description="Reverse transcriptase RNase H-like" evidence="7">
    <location>
        <begin position="77"/>
        <end position="175"/>
    </location>
</feature>
<sequence>MLTTVNYLGHVISEGRIRSDKDKIAIIKEYWAPKTVYRQFFLNFSKIAQPLTHLTKKYVNFEWNDALCDKPILKYPDFSVPFYVTCDSSDTATGAALSQKTNGFEHPIYFISRQQKEIIPQRNENASVLFSRFKKWRYYLYGRKFTVVTDHRPLRWLLQMKELMSRLARWSLLLS</sequence>
<dbReference type="InterPro" id="IPR041373">
    <property type="entry name" value="RT_RNaseH"/>
</dbReference>
<accession>A0ABQ9H554</accession>
<evidence type="ECO:0000256" key="5">
    <source>
        <dbReference type="ARBA" id="ARBA00022801"/>
    </source>
</evidence>
<organism evidence="8 9">
    <name type="scientific">Dryococelus australis</name>
    <dbReference type="NCBI Taxonomy" id="614101"/>
    <lineage>
        <taxon>Eukaryota</taxon>
        <taxon>Metazoa</taxon>
        <taxon>Ecdysozoa</taxon>
        <taxon>Arthropoda</taxon>
        <taxon>Hexapoda</taxon>
        <taxon>Insecta</taxon>
        <taxon>Pterygota</taxon>
        <taxon>Neoptera</taxon>
        <taxon>Polyneoptera</taxon>
        <taxon>Phasmatodea</taxon>
        <taxon>Verophasmatodea</taxon>
        <taxon>Anareolatae</taxon>
        <taxon>Phasmatidae</taxon>
        <taxon>Eurycanthinae</taxon>
        <taxon>Dryococelus</taxon>
    </lineage>
</organism>